<dbReference type="Gene3D" id="2.10.109.10">
    <property type="entry name" value="Umud Fragment, subunit A"/>
    <property type="match status" value="1"/>
</dbReference>
<evidence type="ECO:0000259" key="1">
    <source>
        <dbReference type="PROSITE" id="PS50943"/>
    </source>
</evidence>
<dbReference type="SUPFAM" id="SSF47413">
    <property type="entry name" value="lambda repressor-like DNA-binding domains"/>
    <property type="match status" value="1"/>
</dbReference>
<feature type="domain" description="HTH cro/C1-type" evidence="1">
    <location>
        <begin position="7"/>
        <end position="61"/>
    </location>
</feature>
<dbReference type="Pfam" id="PF01381">
    <property type="entry name" value="HTH_3"/>
    <property type="match status" value="1"/>
</dbReference>
<name>A0A0P9LUQ7_9PSED</name>
<dbReference type="RefSeq" id="WP_019740455.1">
    <property type="nucleotide sequence ID" value="NZ_LJPZ01000141.1"/>
</dbReference>
<dbReference type="PANTHER" id="PTHR33516:SF2">
    <property type="entry name" value="LEXA REPRESSOR-RELATED"/>
    <property type="match status" value="1"/>
</dbReference>
<dbReference type="Pfam" id="PF00717">
    <property type="entry name" value="Peptidase_S24"/>
    <property type="match status" value="1"/>
</dbReference>
<dbReference type="PANTHER" id="PTHR33516">
    <property type="entry name" value="LEXA REPRESSOR"/>
    <property type="match status" value="1"/>
</dbReference>
<evidence type="ECO:0000313" key="5">
    <source>
        <dbReference type="Proteomes" id="UP000274212"/>
    </source>
</evidence>
<reference evidence="4 5" key="1">
    <citation type="submission" date="2018-08" db="EMBL/GenBank/DDBJ databases">
        <title>Recombination of ecologically and evolutionarily significant loci maintains genetic cohesion in the Pseudomonas syringae species complex.</title>
        <authorList>
            <person name="Dillon M."/>
            <person name="Thakur S."/>
            <person name="Almeida R.N.D."/>
            <person name="Weir B.S."/>
            <person name="Guttman D.S."/>
        </authorList>
    </citation>
    <scope>NUCLEOTIDE SEQUENCE [LARGE SCALE GENOMIC DNA]</scope>
    <source>
        <strain evidence="2 4">ICMP 12341</strain>
        <strain evidence="3 5">ICMP 9829</strain>
    </source>
</reference>
<dbReference type="EMBL" id="RBOV01000182">
    <property type="protein sequence ID" value="RMN11660.1"/>
    <property type="molecule type" value="Genomic_DNA"/>
</dbReference>
<dbReference type="Proteomes" id="UP000271468">
    <property type="component" value="Unassembled WGS sequence"/>
</dbReference>
<evidence type="ECO:0000313" key="2">
    <source>
        <dbReference type="EMBL" id="RMN11660.1"/>
    </source>
</evidence>
<dbReference type="InterPro" id="IPR010982">
    <property type="entry name" value="Lambda_DNA-bd_dom_sf"/>
</dbReference>
<dbReference type="Gene3D" id="1.10.260.40">
    <property type="entry name" value="lambda repressor-like DNA-binding domains"/>
    <property type="match status" value="1"/>
</dbReference>
<dbReference type="SMART" id="SM00530">
    <property type="entry name" value="HTH_XRE"/>
    <property type="match status" value="1"/>
</dbReference>
<evidence type="ECO:0000313" key="3">
    <source>
        <dbReference type="EMBL" id="RMU01339.1"/>
    </source>
</evidence>
<dbReference type="EMBL" id="RBTT01000457">
    <property type="protein sequence ID" value="RMU01339.1"/>
    <property type="molecule type" value="Genomic_DNA"/>
</dbReference>
<dbReference type="Proteomes" id="UP000274212">
    <property type="component" value="Unassembled WGS sequence"/>
</dbReference>
<gene>
    <name evidence="3" type="ORF">ALP36_200036</name>
    <name evidence="2" type="ORF">ALQ65_00665</name>
</gene>
<accession>A0A0P9LUQ7</accession>
<dbReference type="GO" id="GO:0003677">
    <property type="term" value="F:DNA binding"/>
    <property type="evidence" value="ECO:0007669"/>
    <property type="project" value="InterPro"/>
</dbReference>
<proteinExistence type="predicted"/>
<evidence type="ECO:0000313" key="4">
    <source>
        <dbReference type="Proteomes" id="UP000271468"/>
    </source>
</evidence>
<protein>
    <submittedName>
        <fullName evidence="2">XRE family transcriptional regulator</fullName>
    </submittedName>
</protein>
<dbReference type="InterPro" id="IPR050077">
    <property type="entry name" value="LexA_repressor"/>
</dbReference>
<dbReference type="AlphaFoldDB" id="A0A0P9LUQ7"/>
<dbReference type="CDD" id="cd00093">
    <property type="entry name" value="HTH_XRE"/>
    <property type="match status" value="1"/>
</dbReference>
<comment type="caution">
    <text evidence="2">The sequence shown here is derived from an EMBL/GenBank/DDBJ whole genome shotgun (WGS) entry which is preliminary data.</text>
</comment>
<dbReference type="CDD" id="cd06529">
    <property type="entry name" value="S24_LexA-like"/>
    <property type="match status" value="1"/>
</dbReference>
<dbReference type="SUPFAM" id="SSF51306">
    <property type="entry name" value="LexA/Signal peptidase"/>
    <property type="match status" value="1"/>
</dbReference>
<dbReference type="InterPro" id="IPR039418">
    <property type="entry name" value="LexA-like"/>
</dbReference>
<dbReference type="InterPro" id="IPR015927">
    <property type="entry name" value="Peptidase_S24_S26A/B/C"/>
</dbReference>
<sequence>MDIGQIIRNARKAKKLSLEELAYQIGSDSGNLSRFERGLQGTTPEKLKLIMAALGIQLTAQQQMETVLYSDPNNVSGVRQPIREPREFPLISWVAAGEVTESPGKIGESHRMIQSTENAGYGAYWLMVNGHSMTCTGNPSFPEGSLILVKPDAEVINGKFYVVEMLDSGDKTFKQYVEDAGYRYLRPLNEKYRTIEIDGNCRFIGRVVDARMSGL</sequence>
<organism evidence="2 4">
    <name type="scientific">Pseudomonas syringae pv. coriandricola</name>
    <dbReference type="NCBI Taxonomy" id="264453"/>
    <lineage>
        <taxon>Bacteria</taxon>
        <taxon>Pseudomonadati</taxon>
        <taxon>Pseudomonadota</taxon>
        <taxon>Gammaproteobacteria</taxon>
        <taxon>Pseudomonadales</taxon>
        <taxon>Pseudomonadaceae</taxon>
        <taxon>Pseudomonas</taxon>
    </lineage>
</organism>
<dbReference type="InterPro" id="IPR001387">
    <property type="entry name" value="Cro/C1-type_HTH"/>
</dbReference>
<dbReference type="PROSITE" id="PS50943">
    <property type="entry name" value="HTH_CROC1"/>
    <property type="match status" value="1"/>
</dbReference>
<dbReference type="InterPro" id="IPR036286">
    <property type="entry name" value="LexA/Signal_pep-like_sf"/>
</dbReference>